<dbReference type="EMBL" id="MOBU01000031">
    <property type="protein sequence ID" value="RON61058.1"/>
    <property type="molecule type" value="Genomic_DNA"/>
</dbReference>
<name>A0A423KYC4_PSEFL</name>
<evidence type="ECO:0000256" key="1">
    <source>
        <dbReference type="SAM" id="MobiDB-lite"/>
    </source>
</evidence>
<organism evidence="2 3">
    <name type="scientific">Pseudomonas fluorescens</name>
    <dbReference type="NCBI Taxonomy" id="294"/>
    <lineage>
        <taxon>Bacteria</taxon>
        <taxon>Pseudomonadati</taxon>
        <taxon>Pseudomonadota</taxon>
        <taxon>Gammaproteobacteria</taxon>
        <taxon>Pseudomonadales</taxon>
        <taxon>Pseudomonadaceae</taxon>
        <taxon>Pseudomonas</taxon>
    </lineage>
</organism>
<dbReference type="AlphaFoldDB" id="A0A423KYC4"/>
<evidence type="ECO:0000313" key="2">
    <source>
        <dbReference type="EMBL" id="RON61058.1"/>
    </source>
</evidence>
<proteinExistence type="predicted"/>
<evidence type="ECO:0000313" key="3">
    <source>
        <dbReference type="Proteomes" id="UP000285757"/>
    </source>
</evidence>
<protein>
    <submittedName>
        <fullName evidence="2">Uncharacterized protein</fullName>
    </submittedName>
</protein>
<feature type="region of interest" description="Disordered" evidence="1">
    <location>
        <begin position="1"/>
        <end position="29"/>
    </location>
</feature>
<reference evidence="2 3" key="1">
    <citation type="submission" date="2016-10" db="EMBL/GenBank/DDBJ databases">
        <title>Comparative genome analysis of multiple Pseudomonas spp. focuses on biocontrol and plant growth promoting traits.</title>
        <authorList>
            <person name="Tao X.-Y."/>
            <person name="Taylor C.G."/>
        </authorList>
    </citation>
    <scope>NUCLEOTIDE SEQUENCE [LARGE SCALE GENOMIC DNA]</scope>
    <source>
        <strain evidence="2 3">24D3</strain>
    </source>
</reference>
<gene>
    <name evidence="2" type="ORF">BK671_26925</name>
</gene>
<accession>A0A423KYC4</accession>
<dbReference type="Proteomes" id="UP000285757">
    <property type="component" value="Unassembled WGS sequence"/>
</dbReference>
<comment type="caution">
    <text evidence="2">The sequence shown here is derived from an EMBL/GenBank/DDBJ whole genome shotgun (WGS) entry which is preliminary data.</text>
</comment>
<sequence length="84" mass="8561">MPLDGHPQPVGAGPAGGSEAGADLLATDGTAVAEPAPEPVTVVVVVPFAWRRITVVLLDEDGEELLLLTTAAGVEPVRPSKRIV</sequence>